<dbReference type="RefSeq" id="WP_077834291.1">
    <property type="nucleotide sequence ID" value="NZ_CP096983.1"/>
</dbReference>
<proteinExistence type="predicted"/>
<reference evidence="1 2" key="1">
    <citation type="submission" date="2022-04" db="EMBL/GenBank/DDBJ databases">
        <title>Genome sequence of C. roseum typestrain.</title>
        <authorList>
            <person name="Poehlein A."/>
            <person name="Schoch T."/>
            <person name="Duerre P."/>
            <person name="Daniel R."/>
        </authorList>
    </citation>
    <scope>NUCLEOTIDE SEQUENCE [LARGE SCALE GENOMIC DNA]</scope>
    <source>
        <strain evidence="1 2">DSM 7320</strain>
    </source>
</reference>
<protein>
    <submittedName>
        <fullName evidence="1">Uncharacterized protein</fullName>
    </submittedName>
</protein>
<dbReference type="EMBL" id="CP096983">
    <property type="protein sequence ID" value="URZ10306.1"/>
    <property type="molecule type" value="Genomic_DNA"/>
</dbReference>
<keyword evidence="2" id="KW-1185">Reference proteome</keyword>
<dbReference type="Pfam" id="PF13273">
    <property type="entry name" value="DUF4064"/>
    <property type="match status" value="1"/>
</dbReference>
<name>A0A1S8LE26_9CLOT</name>
<dbReference type="AlphaFoldDB" id="A0A1S8LE26"/>
<sequence length="116" mass="11639">MQDKRTVEFVLGLIGGIFGIISGVAAIGLGGLGAAVGATGSTTVGGLGILAILFSILGIVGAVVVRTKGKLGGIFMTIAAICGFICISYFYILPGVLLIIPGLMGLIKKSQSDKKV</sequence>
<dbReference type="Proteomes" id="UP000190951">
    <property type="component" value="Chromosome"/>
</dbReference>
<evidence type="ECO:0000313" key="2">
    <source>
        <dbReference type="Proteomes" id="UP000190951"/>
    </source>
</evidence>
<accession>A0A1S8LE26</accession>
<dbReference type="STRING" id="84029.CROST_10590"/>
<dbReference type="KEGG" id="crw:CROST_010140"/>
<organism evidence="1 2">
    <name type="scientific">Clostridium felsineum</name>
    <dbReference type="NCBI Taxonomy" id="36839"/>
    <lineage>
        <taxon>Bacteria</taxon>
        <taxon>Bacillati</taxon>
        <taxon>Bacillota</taxon>
        <taxon>Clostridia</taxon>
        <taxon>Eubacteriales</taxon>
        <taxon>Clostridiaceae</taxon>
        <taxon>Clostridium</taxon>
    </lineage>
</organism>
<dbReference type="InterPro" id="IPR025273">
    <property type="entry name" value="DUF4064"/>
</dbReference>
<evidence type="ECO:0000313" key="1">
    <source>
        <dbReference type="EMBL" id="URZ10306.1"/>
    </source>
</evidence>
<gene>
    <name evidence="1" type="ORF">CROST_010140</name>
</gene>